<dbReference type="AlphaFoldDB" id="A0A5B7ECE7"/>
<evidence type="ECO:0000313" key="3">
    <source>
        <dbReference type="Proteomes" id="UP000324222"/>
    </source>
</evidence>
<gene>
    <name evidence="2" type="ORF">E2C01_024470</name>
</gene>
<evidence type="ECO:0000313" key="2">
    <source>
        <dbReference type="EMBL" id="MPC31188.1"/>
    </source>
</evidence>
<sequence length="65" mass="7340">MNKQCNLGRTFFVVLYPTRHTSRVNTPSQHDKQLRSDSHTRLNGDAAFYGESYAPQSEANAINTP</sequence>
<feature type="region of interest" description="Disordered" evidence="1">
    <location>
        <begin position="22"/>
        <end position="65"/>
    </location>
</feature>
<accession>A0A5B7ECE7</accession>
<comment type="caution">
    <text evidence="2">The sequence shown here is derived from an EMBL/GenBank/DDBJ whole genome shotgun (WGS) entry which is preliminary data.</text>
</comment>
<proteinExistence type="predicted"/>
<dbReference type="EMBL" id="VSRR010002385">
    <property type="protein sequence ID" value="MPC31188.1"/>
    <property type="molecule type" value="Genomic_DNA"/>
</dbReference>
<keyword evidence="3" id="KW-1185">Reference proteome</keyword>
<feature type="compositionally biased region" description="Basic and acidic residues" evidence="1">
    <location>
        <begin position="29"/>
        <end position="42"/>
    </location>
</feature>
<dbReference type="Proteomes" id="UP000324222">
    <property type="component" value="Unassembled WGS sequence"/>
</dbReference>
<feature type="compositionally biased region" description="Polar residues" evidence="1">
    <location>
        <begin position="54"/>
        <end position="65"/>
    </location>
</feature>
<evidence type="ECO:0000256" key="1">
    <source>
        <dbReference type="SAM" id="MobiDB-lite"/>
    </source>
</evidence>
<name>A0A5B7ECE7_PORTR</name>
<organism evidence="2 3">
    <name type="scientific">Portunus trituberculatus</name>
    <name type="common">Swimming crab</name>
    <name type="synonym">Neptunus trituberculatus</name>
    <dbReference type="NCBI Taxonomy" id="210409"/>
    <lineage>
        <taxon>Eukaryota</taxon>
        <taxon>Metazoa</taxon>
        <taxon>Ecdysozoa</taxon>
        <taxon>Arthropoda</taxon>
        <taxon>Crustacea</taxon>
        <taxon>Multicrustacea</taxon>
        <taxon>Malacostraca</taxon>
        <taxon>Eumalacostraca</taxon>
        <taxon>Eucarida</taxon>
        <taxon>Decapoda</taxon>
        <taxon>Pleocyemata</taxon>
        <taxon>Brachyura</taxon>
        <taxon>Eubrachyura</taxon>
        <taxon>Portunoidea</taxon>
        <taxon>Portunidae</taxon>
        <taxon>Portuninae</taxon>
        <taxon>Portunus</taxon>
    </lineage>
</organism>
<reference evidence="2 3" key="1">
    <citation type="submission" date="2019-05" db="EMBL/GenBank/DDBJ databases">
        <title>Another draft genome of Portunus trituberculatus and its Hox gene families provides insights of decapod evolution.</title>
        <authorList>
            <person name="Jeong J.-H."/>
            <person name="Song I."/>
            <person name="Kim S."/>
            <person name="Choi T."/>
            <person name="Kim D."/>
            <person name="Ryu S."/>
            <person name="Kim W."/>
        </authorList>
    </citation>
    <scope>NUCLEOTIDE SEQUENCE [LARGE SCALE GENOMIC DNA]</scope>
    <source>
        <tissue evidence="2">Muscle</tissue>
    </source>
</reference>
<protein>
    <submittedName>
        <fullName evidence="2">Uncharacterized protein</fullName>
    </submittedName>
</protein>